<feature type="domain" description="Stage V sporulation protein AA" evidence="2">
    <location>
        <begin position="4"/>
        <end position="88"/>
    </location>
</feature>
<dbReference type="OrthoDB" id="9782754at2"/>
<sequence length="208" mass="24144">MEGIIYLRLKKKLLVKEHATLKLKDIASLSSNGPEVRELGESLIYQVSPSDENVAVIDVFTIIDKLNSCYPELEFQHIGQAQTILIIETGKKQASIFLVSMIWLLLFVGSAMAIMNFHYDVSMQEVQQRLHFLMTGEELNYPLWLQIPYSFGLGVGMILFFNHLFKKRFNEEPSPLEVEIFKYQQDLDNYVAYYENELNKPHDHNHSQ</sequence>
<dbReference type="AlphaFoldDB" id="A0A1G8VJY7"/>
<keyword evidence="1" id="KW-0812">Transmembrane</keyword>
<dbReference type="Gene3D" id="2.60.480.10">
    <property type="entry name" value="eubacterium ventriosum atcc domain"/>
    <property type="match status" value="1"/>
</dbReference>
<reference evidence="3 4" key="1">
    <citation type="submission" date="2016-10" db="EMBL/GenBank/DDBJ databases">
        <authorList>
            <person name="de Groot N.N."/>
        </authorList>
    </citation>
    <scope>NUCLEOTIDE SEQUENCE [LARGE SCALE GENOMIC DNA]</scope>
    <source>
        <strain evidence="3 4">CGMCC 1.6502</strain>
    </source>
</reference>
<dbReference type="InterPro" id="IPR038548">
    <property type="entry name" value="SporV_AA_N_sf"/>
</dbReference>
<evidence type="ECO:0000259" key="2">
    <source>
        <dbReference type="Pfam" id="PF12164"/>
    </source>
</evidence>
<dbReference type="STRING" id="407036.SAMN05216243_0164"/>
<evidence type="ECO:0000313" key="3">
    <source>
        <dbReference type="EMBL" id="SDJ66391.1"/>
    </source>
</evidence>
<name>A0A1G8VJY7_9BACI</name>
<evidence type="ECO:0000256" key="1">
    <source>
        <dbReference type="SAM" id="Phobius"/>
    </source>
</evidence>
<proteinExistence type="predicted"/>
<dbReference type="InterPro" id="IPR021997">
    <property type="entry name" value="SporV_AA"/>
</dbReference>
<dbReference type="Pfam" id="PF12164">
    <property type="entry name" value="SporV_AA"/>
    <property type="match status" value="1"/>
</dbReference>
<evidence type="ECO:0000313" key="4">
    <source>
        <dbReference type="Proteomes" id="UP000198694"/>
    </source>
</evidence>
<dbReference type="RefSeq" id="WP_093210306.1">
    <property type="nucleotide sequence ID" value="NZ_FNFL01000001.1"/>
</dbReference>
<keyword evidence="4" id="KW-1185">Reference proteome</keyword>
<feature type="transmembrane region" description="Helical" evidence="1">
    <location>
        <begin position="139"/>
        <end position="161"/>
    </location>
</feature>
<feature type="transmembrane region" description="Helical" evidence="1">
    <location>
        <begin position="96"/>
        <end position="119"/>
    </location>
</feature>
<dbReference type="EMBL" id="FNFL01000001">
    <property type="protein sequence ID" value="SDJ66391.1"/>
    <property type="molecule type" value="Genomic_DNA"/>
</dbReference>
<keyword evidence="1" id="KW-1133">Transmembrane helix</keyword>
<keyword evidence="1" id="KW-0472">Membrane</keyword>
<protein>
    <submittedName>
        <fullName evidence="3">Stage V sporulation protein AA</fullName>
    </submittedName>
</protein>
<dbReference type="Proteomes" id="UP000198694">
    <property type="component" value="Unassembled WGS sequence"/>
</dbReference>
<organism evidence="3 4">
    <name type="scientific">Sediminibacillus albus</name>
    <dbReference type="NCBI Taxonomy" id="407036"/>
    <lineage>
        <taxon>Bacteria</taxon>
        <taxon>Bacillati</taxon>
        <taxon>Bacillota</taxon>
        <taxon>Bacilli</taxon>
        <taxon>Bacillales</taxon>
        <taxon>Bacillaceae</taxon>
        <taxon>Sediminibacillus</taxon>
    </lineage>
</organism>
<gene>
    <name evidence="3" type="ORF">SAMN05216243_0164</name>
</gene>
<accession>A0A1G8VJY7</accession>